<reference evidence="2 3" key="2">
    <citation type="submission" date="2020-11" db="EMBL/GenBank/DDBJ databases">
        <title>Description of novel Gluconobacter species.</title>
        <authorList>
            <person name="Cleenwerck I."/>
            <person name="Cnockaert M."/>
            <person name="Borremans W."/>
            <person name="Wieme A.D."/>
            <person name="De Vuyst L."/>
            <person name="Vandamme P."/>
        </authorList>
    </citation>
    <scope>NUCLEOTIDE SEQUENCE [LARGE SCALE GENOMIC DNA]</scope>
    <source>
        <strain evidence="2 3">LMG 27748</strain>
    </source>
</reference>
<proteinExistence type="predicted"/>
<keyword evidence="3" id="KW-1185">Reference proteome</keyword>
<keyword evidence="1" id="KW-0732">Signal</keyword>
<sequence length="713" mass="74071">MLKKHILFGVLLSGSALASTTVPQTYRSSDNQYHAVKITSGLNAEGSPVVNAYKGNDGQWHPTTVQVQACGLDADGHPTICSDNVTSSLLANYIPITEIGSANGIAGLNSAGQVTSPISTTAGLWNNPVSVDSIVRIQPTVVNSGRWAIDPDGIQVGGDFVADVKGQGAPNGARGSLGSERINCHPYGNYDAGACLVVADTAQGRENARMGIGAALEQSTSLLADYEDFENVGIGVNMASAAARLVLSGVSYDATHVWMPGCGPADTSGKSCVPLTKAQVAQLRDGMTITTNSYDPTITRVAPGSSKTLPVNGLYHAFVSDWDKTQADGSSKYIVIGPGWIAYGGASSAAQQIPDTTKLDTYWTAYSTPTVLLGAENKDFGQVEQIEYNPALDANGVPTSSLAHKLEYNEVNMVNYALQDYMVSVHGLTMAYSAPNSKKPTSDSYGVFVAGGFGGSGGSLLRLTGDGGEAEINANGLKLFAPYSVGSDAGNNAEIAEFIGQADGNHIRLVSWLNRENAGANGWTNTSLNFGGWIDGTTGNTKAGTTLGGSPLARISWDYGTNLGGMDLIANNGTDILRLKGDGSTNALGALNVAGQLSADANFVMRGTQYFQTTDGTNQFSVTPGANGNLVFNPLQGGGKLTINAQASVGNSLTVSGQITSGSYALNSLPTAIADGSYVWCNSCVLNGIKGVEAYWHASVNKWTDSQNNTLSE</sequence>
<protein>
    <submittedName>
        <fullName evidence="2">Uncharacterized protein</fullName>
    </submittedName>
</protein>
<dbReference type="RefSeq" id="WP_194255835.1">
    <property type="nucleotide sequence ID" value="NZ_JABCQO010000010.1"/>
</dbReference>
<evidence type="ECO:0000313" key="2">
    <source>
        <dbReference type="EMBL" id="MBF0877511.1"/>
    </source>
</evidence>
<accession>A0ABR9YFY0</accession>
<organism evidence="2 3">
    <name type="scientific">Gluconobacter cerevisiae</name>
    <dbReference type="NCBI Taxonomy" id="1379734"/>
    <lineage>
        <taxon>Bacteria</taxon>
        <taxon>Pseudomonadati</taxon>
        <taxon>Pseudomonadota</taxon>
        <taxon>Alphaproteobacteria</taxon>
        <taxon>Acetobacterales</taxon>
        <taxon>Acetobacteraceae</taxon>
        <taxon>Gluconobacter</taxon>
    </lineage>
</organism>
<gene>
    <name evidence="2" type="ORF">HKD21_11720</name>
</gene>
<dbReference type="EMBL" id="JABCQO010000010">
    <property type="protein sequence ID" value="MBF0877511.1"/>
    <property type="molecule type" value="Genomic_DNA"/>
</dbReference>
<feature type="signal peptide" evidence="1">
    <location>
        <begin position="1"/>
        <end position="18"/>
    </location>
</feature>
<evidence type="ECO:0000256" key="1">
    <source>
        <dbReference type="SAM" id="SignalP"/>
    </source>
</evidence>
<comment type="caution">
    <text evidence="2">The sequence shown here is derived from an EMBL/GenBank/DDBJ whole genome shotgun (WGS) entry which is preliminary data.</text>
</comment>
<dbReference type="Proteomes" id="UP000630952">
    <property type="component" value="Unassembled WGS sequence"/>
</dbReference>
<feature type="chain" id="PRO_5045754984" evidence="1">
    <location>
        <begin position="19"/>
        <end position="713"/>
    </location>
</feature>
<name>A0ABR9YFY0_9PROT</name>
<evidence type="ECO:0000313" key="3">
    <source>
        <dbReference type="Proteomes" id="UP000630952"/>
    </source>
</evidence>
<reference evidence="3" key="1">
    <citation type="submission" date="2020-04" db="EMBL/GenBank/DDBJ databases">
        <title>Description of novel Gluconacetobacter.</title>
        <authorList>
            <person name="Sombolestani A."/>
        </authorList>
    </citation>
    <scope>NUCLEOTIDE SEQUENCE [LARGE SCALE GENOMIC DNA]</scope>
    <source>
        <strain evidence="3">LMG 27748</strain>
    </source>
</reference>